<evidence type="ECO:0000313" key="1">
    <source>
        <dbReference type="EMBL" id="EXB53678.1"/>
    </source>
</evidence>
<organism evidence="1 2">
    <name type="scientific">Morus notabilis</name>
    <dbReference type="NCBI Taxonomy" id="981085"/>
    <lineage>
        <taxon>Eukaryota</taxon>
        <taxon>Viridiplantae</taxon>
        <taxon>Streptophyta</taxon>
        <taxon>Embryophyta</taxon>
        <taxon>Tracheophyta</taxon>
        <taxon>Spermatophyta</taxon>
        <taxon>Magnoliopsida</taxon>
        <taxon>eudicotyledons</taxon>
        <taxon>Gunneridae</taxon>
        <taxon>Pentapetalae</taxon>
        <taxon>rosids</taxon>
        <taxon>fabids</taxon>
        <taxon>Rosales</taxon>
        <taxon>Moraceae</taxon>
        <taxon>Moreae</taxon>
        <taxon>Morus</taxon>
    </lineage>
</organism>
<keyword evidence="2" id="KW-1185">Reference proteome</keyword>
<dbReference type="AlphaFoldDB" id="W9R0S4"/>
<evidence type="ECO:0000313" key="2">
    <source>
        <dbReference type="Proteomes" id="UP000030645"/>
    </source>
</evidence>
<accession>W9R0S4</accession>
<dbReference type="EMBL" id="KE344105">
    <property type="protein sequence ID" value="EXB53678.1"/>
    <property type="molecule type" value="Genomic_DNA"/>
</dbReference>
<proteinExistence type="predicted"/>
<sequence length="147" mass="16258">MRFRRWERIEATEAVPVTAKGVREYDDGSEPCTASPRHWLVARLLALETVTEVVQVWSMVDGHGPLAMERRSSDLESSIIVALGSWLFLDMVRRKGGRCLGATGILDGGLAAFVVQGVRGFQWICSARASFRLFLHSASWVAVALLL</sequence>
<reference evidence="2" key="1">
    <citation type="submission" date="2013-01" db="EMBL/GenBank/DDBJ databases">
        <title>Draft Genome Sequence of a Mulberry Tree, Morus notabilis C.K. Schneid.</title>
        <authorList>
            <person name="He N."/>
            <person name="Zhao S."/>
        </authorList>
    </citation>
    <scope>NUCLEOTIDE SEQUENCE</scope>
</reference>
<protein>
    <submittedName>
        <fullName evidence="1">Uncharacterized protein</fullName>
    </submittedName>
</protein>
<name>W9R0S4_9ROSA</name>
<dbReference type="Proteomes" id="UP000030645">
    <property type="component" value="Unassembled WGS sequence"/>
</dbReference>
<gene>
    <name evidence="1" type="ORF">L484_013313</name>
</gene>